<proteinExistence type="predicted"/>
<evidence type="ECO:0008006" key="4">
    <source>
        <dbReference type="Google" id="ProtNLM"/>
    </source>
</evidence>
<dbReference type="EMBL" id="BRVS01000041">
    <property type="protein sequence ID" value="GLB69543.1"/>
    <property type="molecule type" value="Genomic_DNA"/>
</dbReference>
<dbReference type="Gene3D" id="3.30.530.20">
    <property type="match status" value="1"/>
</dbReference>
<dbReference type="Proteomes" id="UP001209654">
    <property type="component" value="Unassembled WGS sequence"/>
</dbReference>
<protein>
    <recommendedName>
        <fullName evidence="4">ATPase</fullName>
    </recommendedName>
</protein>
<reference evidence="2 3" key="1">
    <citation type="journal article" date="2023" name="Int. J. Syst. Evol. Microbiol.">
        <title>Arthrobacter mangrovi sp. nov., an actinobacterium isolated from the rhizosphere of a mangrove.</title>
        <authorList>
            <person name="Hamada M."/>
            <person name="Saitou S."/>
            <person name="Enomoto N."/>
            <person name="Nanri K."/>
            <person name="Hidaka K."/>
            <person name="Miura T."/>
            <person name="Tamura T."/>
        </authorList>
    </citation>
    <scope>NUCLEOTIDE SEQUENCE [LARGE SCALE GENOMIC DNA]</scope>
    <source>
        <strain evidence="2 3">NBRC 112813</strain>
    </source>
</reference>
<evidence type="ECO:0000256" key="1">
    <source>
        <dbReference type="SAM" id="MobiDB-lite"/>
    </source>
</evidence>
<evidence type="ECO:0000313" key="3">
    <source>
        <dbReference type="Proteomes" id="UP001209654"/>
    </source>
</evidence>
<evidence type="ECO:0000313" key="2">
    <source>
        <dbReference type="EMBL" id="GLB69543.1"/>
    </source>
</evidence>
<organism evidence="2 3">
    <name type="scientific">Arthrobacter mangrovi</name>
    <dbReference type="NCBI Taxonomy" id="2966350"/>
    <lineage>
        <taxon>Bacteria</taxon>
        <taxon>Bacillati</taxon>
        <taxon>Actinomycetota</taxon>
        <taxon>Actinomycetes</taxon>
        <taxon>Micrococcales</taxon>
        <taxon>Micrococcaceae</taxon>
        <taxon>Arthrobacter</taxon>
    </lineage>
</organism>
<name>A0ABQ5N008_9MICC</name>
<dbReference type="RefSeq" id="WP_264797642.1">
    <property type="nucleotide sequence ID" value="NZ_BRVS01000041.1"/>
</dbReference>
<feature type="region of interest" description="Disordered" evidence="1">
    <location>
        <begin position="1"/>
        <end position="20"/>
    </location>
</feature>
<keyword evidence="3" id="KW-1185">Reference proteome</keyword>
<accession>A0ABQ5N008</accession>
<gene>
    <name evidence="2" type="ORF">AHIS1636_39890</name>
</gene>
<comment type="caution">
    <text evidence="2">The sequence shown here is derived from an EMBL/GenBank/DDBJ whole genome shotgun (WGS) entry which is preliminary data.</text>
</comment>
<dbReference type="SUPFAM" id="SSF55961">
    <property type="entry name" value="Bet v1-like"/>
    <property type="match status" value="1"/>
</dbReference>
<sequence>MATSLFSHAPEPSDSGRPATPIIFEVSVPHAREQAFEGFTELIHLWWPIADYGVFGEGSHLEFEERVLAETSDRDEVEIWADILEWQPGALIRLSWHRGAGPAVASRLEVAFEADGPESSIVRLVHSGWEHVPAGEAAREEYAGEWPEILAKYARFMGGLRSSVRILPPGS</sequence>
<dbReference type="InterPro" id="IPR023393">
    <property type="entry name" value="START-like_dom_sf"/>
</dbReference>